<name>A0ACB9PH20_BAUVA</name>
<proteinExistence type="predicted"/>
<evidence type="ECO:0000313" key="1">
    <source>
        <dbReference type="EMBL" id="KAI4347357.1"/>
    </source>
</evidence>
<evidence type="ECO:0000313" key="2">
    <source>
        <dbReference type="Proteomes" id="UP000828941"/>
    </source>
</evidence>
<keyword evidence="2" id="KW-1185">Reference proteome</keyword>
<comment type="caution">
    <text evidence="1">The sequence shown here is derived from an EMBL/GenBank/DDBJ whole genome shotgun (WGS) entry which is preliminary data.</text>
</comment>
<gene>
    <name evidence="1" type="ORF">L6164_008173</name>
</gene>
<dbReference type="EMBL" id="CM039429">
    <property type="protein sequence ID" value="KAI4347357.1"/>
    <property type="molecule type" value="Genomic_DNA"/>
</dbReference>
<dbReference type="Proteomes" id="UP000828941">
    <property type="component" value="Chromosome 4"/>
</dbReference>
<sequence length="298" mass="33874">MDLFRHPSLPKSNRFETAVWASKLVLMSMGIISTVILLKVAIIPFTFELVVSTFPQLWVSARSWLSPPFVYIIVNFIIITIAASSNFHHKNRVSSNSPPTNDSKFSSSAVVADHAISDTGNHQSEPRSQSNELQRQEKEELEEEEAKVTAEVKDSGLSFNKPTVHPSPEKFTNNYFSPDPSPDSNDTMEATWRAIMEGQGKSMAPQLKKSDTWGASARITKAEPFRRDDDDPVAWAQKELRKSDTFNDAASLRREKSMSQDELNRRAEAFIKKFNLEMKLQRLESEQRFKEMVNRGVY</sequence>
<reference evidence="1 2" key="1">
    <citation type="journal article" date="2022" name="DNA Res.">
        <title>Chromosomal-level genome assembly of the orchid tree Bauhinia variegata (Leguminosae; Cercidoideae) supports the allotetraploid origin hypothesis of Bauhinia.</title>
        <authorList>
            <person name="Zhong Y."/>
            <person name="Chen Y."/>
            <person name="Zheng D."/>
            <person name="Pang J."/>
            <person name="Liu Y."/>
            <person name="Luo S."/>
            <person name="Meng S."/>
            <person name="Qian L."/>
            <person name="Wei D."/>
            <person name="Dai S."/>
            <person name="Zhou R."/>
        </authorList>
    </citation>
    <scope>NUCLEOTIDE SEQUENCE [LARGE SCALE GENOMIC DNA]</scope>
    <source>
        <strain evidence="1">BV-YZ2020</strain>
    </source>
</reference>
<protein>
    <submittedName>
        <fullName evidence="1">Uncharacterized protein</fullName>
    </submittedName>
</protein>
<accession>A0ACB9PH20</accession>
<organism evidence="1 2">
    <name type="scientific">Bauhinia variegata</name>
    <name type="common">Purple orchid tree</name>
    <name type="synonym">Phanera variegata</name>
    <dbReference type="NCBI Taxonomy" id="167791"/>
    <lineage>
        <taxon>Eukaryota</taxon>
        <taxon>Viridiplantae</taxon>
        <taxon>Streptophyta</taxon>
        <taxon>Embryophyta</taxon>
        <taxon>Tracheophyta</taxon>
        <taxon>Spermatophyta</taxon>
        <taxon>Magnoliopsida</taxon>
        <taxon>eudicotyledons</taxon>
        <taxon>Gunneridae</taxon>
        <taxon>Pentapetalae</taxon>
        <taxon>rosids</taxon>
        <taxon>fabids</taxon>
        <taxon>Fabales</taxon>
        <taxon>Fabaceae</taxon>
        <taxon>Cercidoideae</taxon>
        <taxon>Cercideae</taxon>
        <taxon>Bauhiniinae</taxon>
        <taxon>Bauhinia</taxon>
    </lineage>
</organism>